<protein>
    <recommendedName>
        <fullName evidence="2">DUF1996 domain-containing protein</fullName>
    </recommendedName>
</protein>
<organism evidence="3 4">
    <name type="scientific">Pedococcus ginsenosidimutans</name>
    <dbReference type="NCBI Taxonomy" id="490570"/>
    <lineage>
        <taxon>Bacteria</taxon>
        <taxon>Bacillati</taxon>
        <taxon>Actinomycetota</taxon>
        <taxon>Actinomycetes</taxon>
        <taxon>Micrococcales</taxon>
        <taxon>Intrasporangiaceae</taxon>
        <taxon>Pedococcus</taxon>
    </lineage>
</organism>
<feature type="domain" description="DUF1996" evidence="2">
    <location>
        <begin position="46"/>
        <end position="278"/>
    </location>
</feature>
<evidence type="ECO:0000259" key="2">
    <source>
        <dbReference type="Pfam" id="PF09362"/>
    </source>
</evidence>
<evidence type="ECO:0000256" key="1">
    <source>
        <dbReference type="SAM" id="SignalP"/>
    </source>
</evidence>
<dbReference type="RefSeq" id="WP_345503078.1">
    <property type="nucleotide sequence ID" value="NZ_BAABLO010000009.1"/>
</dbReference>
<feature type="signal peptide" evidence="1">
    <location>
        <begin position="1"/>
        <end position="26"/>
    </location>
</feature>
<keyword evidence="4" id="KW-1185">Reference proteome</keyword>
<sequence>MRQRIALALIALVSVTALMSAAPANALGKVKCDLNSQPVVAVGHYDPIVNHNGTGSEHEHQFFGNIAWHSLANPNKANYADLEGKANNCRAVLGESTSPDSAGYWIPTLRYNSGPKAGQLVPAQQFTAYYRTFDHNDFGQGMAFPADTRLVATKHDWGCGQFSGVPIGPSIPSCVGQSGKPGHTLTAHVDFPSCWDGVLPNHKPTDVGNTNDNAHYAYAVKKGGVSTCPAGFPNKMVELRESFQFAYTGPGNDISLDSDAHAGVKDGETLHGDFWNTWRQPDFEKFVATCVTSSSSYSTTKCDP</sequence>
<dbReference type="Proteomes" id="UP001500556">
    <property type="component" value="Unassembled WGS sequence"/>
</dbReference>
<dbReference type="Pfam" id="PF09362">
    <property type="entry name" value="DUF1996"/>
    <property type="match status" value="1"/>
</dbReference>
<feature type="chain" id="PRO_5047162430" description="DUF1996 domain-containing protein" evidence="1">
    <location>
        <begin position="27"/>
        <end position="304"/>
    </location>
</feature>
<accession>A0ABP8Y8C3</accession>
<dbReference type="EMBL" id="BAABLO010000009">
    <property type="protein sequence ID" value="GAA4722756.1"/>
    <property type="molecule type" value="Genomic_DNA"/>
</dbReference>
<evidence type="ECO:0000313" key="3">
    <source>
        <dbReference type="EMBL" id="GAA4722756.1"/>
    </source>
</evidence>
<gene>
    <name evidence="3" type="ORF">GCM10025782_20800</name>
</gene>
<name>A0ABP8Y8C3_9MICO</name>
<dbReference type="InterPro" id="IPR018535">
    <property type="entry name" value="DUF1996"/>
</dbReference>
<proteinExistence type="predicted"/>
<dbReference type="PANTHER" id="PTHR43662:SF3">
    <property type="entry name" value="DOMAIN PROTEIN, PUTATIVE (AFU_ORTHOLOGUE AFUA_6G11970)-RELATED"/>
    <property type="match status" value="1"/>
</dbReference>
<reference evidence="4" key="1">
    <citation type="journal article" date="2019" name="Int. J. Syst. Evol. Microbiol.">
        <title>The Global Catalogue of Microorganisms (GCM) 10K type strain sequencing project: providing services to taxonomists for standard genome sequencing and annotation.</title>
        <authorList>
            <consortium name="The Broad Institute Genomics Platform"/>
            <consortium name="The Broad Institute Genome Sequencing Center for Infectious Disease"/>
            <person name="Wu L."/>
            <person name="Ma J."/>
        </authorList>
    </citation>
    <scope>NUCLEOTIDE SEQUENCE [LARGE SCALE GENOMIC DNA]</scope>
    <source>
        <strain evidence="4">JCM 18961</strain>
    </source>
</reference>
<dbReference type="PANTHER" id="PTHR43662">
    <property type="match status" value="1"/>
</dbReference>
<comment type="caution">
    <text evidence="3">The sequence shown here is derived from an EMBL/GenBank/DDBJ whole genome shotgun (WGS) entry which is preliminary data.</text>
</comment>
<evidence type="ECO:0000313" key="4">
    <source>
        <dbReference type="Proteomes" id="UP001500556"/>
    </source>
</evidence>
<keyword evidence="1" id="KW-0732">Signal</keyword>